<evidence type="ECO:0000259" key="1">
    <source>
        <dbReference type="PROSITE" id="PS50887"/>
    </source>
</evidence>
<evidence type="ECO:0000313" key="3">
    <source>
        <dbReference type="Proteomes" id="UP001239782"/>
    </source>
</evidence>
<dbReference type="KEGG" id="plei:Q9312_13005"/>
<dbReference type="Gene3D" id="3.30.70.270">
    <property type="match status" value="1"/>
</dbReference>
<dbReference type="SUPFAM" id="SSF55073">
    <property type="entry name" value="Nucleotide cyclase"/>
    <property type="match status" value="1"/>
</dbReference>
<proteinExistence type="predicted"/>
<dbReference type="InterPro" id="IPR043128">
    <property type="entry name" value="Rev_trsase/Diguanyl_cyclase"/>
</dbReference>
<feature type="domain" description="GGDEF" evidence="1">
    <location>
        <begin position="143"/>
        <end position="269"/>
    </location>
</feature>
<reference evidence="2 3" key="1">
    <citation type="submission" date="2023-08" db="EMBL/GenBank/DDBJ databases">
        <title>Pleionea litopenaei sp. nov., isolated from stomach of juvenile Litopenaeus vannamei.</title>
        <authorList>
            <person name="Rho A.M."/>
            <person name="Hwang C.Y."/>
        </authorList>
    </citation>
    <scope>NUCLEOTIDE SEQUENCE [LARGE SCALE GENOMIC DNA]</scope>
    <source>
        <strain evidence="2 3">HL-JVS1</strain>
    </source>
</reference>
<dbReference type="EMBL" id="CP133548">
    <property type="protein sequence ID" value="WMS86138.1"/>
    <property type="molecule type" value="Genomic_DNA"/>
</dbReference>
<accession>A0AA51X5M6</accession>
<dbReference type="Pfam" id="PF00990">
    <property type="entry name" value="GGDEF"/>
    <property type="match status" value="1"/>
</dbReference>
<protein>
    <recommendedName>
        <fullName evidence="1">GGDEF domain-containing protein</fullName>
    </recommendedName>
</protein>
<dbReference type="InterPro" id="IPR035965">
    <property type="entry name" value="PAS-like_dom_sf"/>
</dbReference>
<dbReference type="InterPro" id="IPR029787">
    <property type="entry name" value="Nucleotide_cyclase"/>
</dbReference>
<organism evidence="2 3">
    <name type="scientific">Pleionea litopenaei</name>
    <dbReference type="NCBI Taxonomy" id="3070815"/>
    <lineage>
        <taxon>Bacteria</taxon>
        <taxon>Pseudomonadati</taxon>
        <taxon>Pseudomonadota</taxon>
        <taxon>Gammaproteobacteria</taxon>
        <taxon>Oceanospirillales</taxon>
        <taxon>Pleioneaceae</taxon>
        <taxon>Pleionea</taxon>
    </lineage>
</organism>
<dbReference type="AlphaFoldDB" id="A0AA51X5M6"/>
<sequence>MQTSTRFDFQKSINEIFSISEVGLVILDENREIIWINNEFERWSGENSNYWQGQNWMALPLEAADEKGDLYCLLNTERTQTLYLHHWTALLPSHPTYTVHFFKSMALTAHSSKLSQLAGSLPKRPNWIQFLDYEVSRSRRYDNPLTLFKIKLVCFQAVNDPQLEQSVNNLVESVLKDELRWADMIGHSESGETLLVLPETSQQASEALKAKLEQVISERMRQEFKNCDFELVIGAAFWQKGDSAGILLDRARDDLVAKMTALMSQYQNT</sequence>
<dbReference type="Proteomes" id="UP001239782">
    <property type="component" value="Chromosome"/>
</dbReference>
<dbReference type="RefSeq" id="WP_309201290.1">
    <property type="nucleotide sequence ID" value="NZ_CP133548.1"/>
</dbReference>
<evidence type="ECO:0000313" key="2">
    <source>
        <dbReference type="EMBL" id="WMS86138.1"/>
    </source>
</evidence>
<dbReference type="InterPro" id="IPR000160">
    <property type="entry name" value="GGDEF_dom"/>
</dbReference>
<dbReference type="PROSITE" id="PS50887">
    <property type="entry name" value="GGDEF"/>
    <property type="match status" value="1"/>
</dbReference>
<dbReference type="SUPFAM" id="SSF55785">
    <property type="entry name" value="PYP-like sensor domain (PAS domain)"/>
    <property type="match status" value="1"/>
</dbReference>
<keyword evidence="3" id="KW-1185">Reference proteome</keyword>
<gene>
    <name evidence="2" type="ORF">Q9312_13005</name>
</gene>
<name>A0AA51X5M6_9GAMM</name>